<evidence type="ECO:0000256" key="4">
    <source>
        <dbReference type="SAM" id="SignalP"/>
    </source>
</evidence>
<dbReference type="HOGENOM" id="CLU_008233_0_0_1"/>
<keyword evidence="4" id="KW-0732">Signal</keyword>
<dbReference type="Bgee" id="ENSMGAG00000000948">
    <property type="expression patterns" value="Expressed in duodenum and 6 other cell types or tissues"/>
</dbReference>
<feature type="disulfide bond" evidence="2">
    <location>
        <begin position="322"/>
        <end position="337"/>
    </location>
</feature>
<dbReference type="PROSITE" id="PS50068">
    <property type="entry name" value="LDLRA_2"/>
    <property type="match status" value="2"/>
</dbReference>
<feature type="domain" description="MAM" evidence="5">
    <location>
        <begin position="498"/>
        <end position="652"/>
    </location>
</feature>
<evidence type="ECO:0000256" key="3">
    <source>
        <dbReference type="SAM" id="MobiDB-lite"/>
    </source>
</evidence>
<feature type="disulfide bond" evidence="2">
    <location>
        <begin position="183"/>
        <end position="195"/>
    </location>
</feature>
<feature type="domain" description="MAM" evidence="5">
    <location>
        <begin position="654"/>
        <end position="810"/>
    </location>
</feature>
<name>G1MQL3_MELGA</name>
<dbReference type="InterPro" id="IPR000998">
    <property type="entry name" value="MAM_dom"/>
</dbReference>
<dbReference type="SUPFAM" id="SSF57424">
    <property type="entry name" value="LDL receptor-like module"/>
    <property type="match status" value="2"/>
</dbReference>
<keyword evidence="7" id="KW-1185">Reference proteome</keyword>
<dbReference type="PROSITE" id="PS01209">
    <property type="entry name" value="LDLRA_1"/>
    <property type="match status" value="1"/>
</dbReference>
<feature type="domain" description="MAM" evidence="5">
    <location>
        <begin position="86"/>
        <end position="132"/>
    </location>
</feature>
<dbReference type="InterPro" id="IPR023415">
    <property type="entry name" value="LDLR_class-A_CS"/>
</dbReference>
<feature type="disulfide bond" evidence="2">
    <location>
        <begin position="303"/>
        <end position="315"/>
    </location>
</feature>
<comment type="caution">
    <text evidence="2">Lacks conserved residue(s) required for the propagation of feature annotation.</text>
</comment>
<feature type="region of interest" description="Disordered" evidence="3">
    <location>
        <begin position="155"/>
        <end position="180"/>
    </location>
</feature>
<dbReference type="InterPro" id="IPR036055">
    <property type="entry name" value="LDL_receptor-like_sf"/>
</dbReference>
<dbReference type="PANTHER" id="PTHR23282">
    <property type="entry name" value="APICAL ENDOSOMAL GLYCOPROTEIN PRECURSOR"/>
    <property type="match status" value="1"/>
</dbReference>
<feature type="chain" id="PRO_5033038418" evidence="4">
    <location>
        <begin position="45"/>
        <end position="1111"/>
    </location>
</feature>
<dbReference type="CDD" id="cd06263">
    <property type="entry name" value="MAM"/>
    <property type="match status" value="3"/>
</dbReference>
<reference evidence="6" key="2">
    <citation type="submission" date="2025-08" db="UniProtKB">
        <authorList>
            <consortium name="Ensembl"/>
        </authorList>
    </citation>
    <scope>IDENTIFICATION</scope>
</reference>
<dbReference type="Ensembl" id="ENSMGAT00000001009.3">
    <property type="protein sequence ID" value="ENSMGAP00000000373.3"/>
    <property type="gene ID" value="ENSMGAG00000000948.3"/>
</dbReference>
<evidence type="ECO:0000259" key="5">
    <source>
        <dbReference type="PROSITE" id="PS50060"/>
    </source>
</evidence>
<evidence type="ECO:0000313" key="6">
    <source>
        <dbReference type="Ensembl" id="ENSMGAP00000000373.3"/>
    </source>
</evidence>
<dbReference type="SMART" id="SM00192">
    <property type="entry name" value="LDLa"/>
    <property type="match status" value="2"/>
</dbReference>
<dbReference type="Gene3D" id="4.10.400.10">
    <property type="entry name" value="Low-density Lipoprotein Receptor"/>
    <property type="match status" value="2"/>
</dbReference>
<dbReference type="OrthoDB" id="8847287at2759"/>
<feature type="disulfide bond" evidence="2">
    <location>
        <begin position="310"/>
        <end position="328"/>
    </location>
</feature>
<dbReference type="Gene3D" id="2.60.120.200">
    <property type="match status" value="5"/>
</dbReference>
<dbReference type="Proteomes" id="UP000001645">
    <property type="component" value="Chromosome 19"/>
</dbReference>
<reference evidence="6" key="3">
    <citation type="submission" date="2025-09" db="UniProtKB">
        <authorList>
            <consortium name="Ensembl"/>
        </authorList>
    </citation>
    <scope>IDENTIFICATION</scope>
</reference>
<proteinExistence type="predicted"/>
<dbReference type="InterPro" id="IPR051560">
    <property type="entry name" value="MAM_domain-containing"/>
</dbReference>
<organism evidence="6 7">
    <name type="scientific">Meleagris gallopavo</name>
    <name type="common">Wild turkey</name>
    <dbReference type="NCBI Taxonomy" id="9103"/>
    <lineage>
        <taxon>Eukaryota</taxon>
        <taxon>Metazoa</taxon>
        <taxon>Chordata</taxon>
        <taxon>Craniata</taxon>
        <taxon>Vertebrata</taxon>
        <taxon>Euteleostomi</taxon>
        <taxon>Archelosauria</taxon>
        <taxon>Archosauria</taxon>
        <taxon>Dinosauria</taxon>
        <taxon>Saurischia</taxon>
        <taxon>Theropoda</taxon>
        <taxon>Coelurosauria</taxon>
        <taxon>Aves</taxon>
        <taxon>Neognathae</taxon>
        <taxon>Galloanserae</taxon>
        <taxon>Galliformes</taxon>
        <taxon>Phasianidae</taxon>
        <taxon>Meleagridinae</taxon>
        <taxon>Meleagris</taxon>
    </lineage>
</organism>
<sequence length="1111" mass="118470">MASPGCCLSRLPSALLASLLPVMSGLTLLLALLLLAGSIPSSRAAAINSCGSVAEQHCDFVCHCGDCSDENQCGYLGISTVLRSPFTCDFEDDDCGWRDVSTSTYRWVRGRASLDSWGTGPHSDHTMGTDRGKQRLQRGLSLLWSRVVHPLGVGSSLGNRAESPAQSGADAVSHGPAAGQQSCEAEESNCSKGSCLALDRFCDGTDDCGDGSDEDAEQCREHLQPWGWGRQMGRGSEPMGPWVGTWMVLITGEAGSGGTVAVDDLVLSPGCPHTLSVPPSSPGLLPSEPAPMELPGWARASPCAAEEFSCDDGGCVSAELACDFAKACADGSDENNCGETTTFEEGAGGWHDTSVGQLRWAVQRATEPTAIALVGAGAFLALQRGEGQMVAPAKVRTPLLGPSGLACAMEMSYILHSGPQGFLAVAVMEHSTDMTHLAWHMRGHGSTTWEHVHVPLGERTRPFQVWPRDGLAGSEIAIDNVTFVQCDPGTEPLGAAELSCNFEADLCGWYQDRGSDFQWVRSTGQGQGSDHTTGSGKGLAPLMPSWGMRVALLPHQEPAAAPRCLTFWYRLAGPQIGTLSLKLQLQGAEETVLWTQRGSQGSVWHRGLATLPATGQHRCLARRQLAFEALRDGFVGDVALDDVALTAGACGAELSCSFEAGACGLAGSGQWWWQSGGTGITTGPVADHTTGTTTGHYMVVNTSKHSLPMGHVATLSSALYRRSVPAQCLAFWYQLSAAAPGTLHVLVEENGEQRKLFSISAMEGDTWHRGHVTVQADTDWKVVFEAVGAGNEHSYMALDDLHVSDGACPEPASCDFEWDTCGWSSPSDERLHGFAWGWKSGVPLAKYPGPKQDHTLGTEDGHYMHFDTRVLGAGGTAARLESQHLPATTAGCLHFWYHMDIPEHLSGGELQVKLQSVEGQRTAWSVAGQRSQGWQGSTVPLESPSEFQIVFEITSQMWPMEGTVALDDIEYSATGGCDSNPEAPGKGMGHPQQYHKFFVTVVPANLAASFFLCSEVFQWLCGRSGAWPAAGCHRAGTGGGWLPVLAEEESAGERDGCGEQHPSGLRQHHFSRCKQQLWCWGMCRTLPVGSVPPAAPKQCFLKAQQIPEGIQ</sequence>
<dbReference type="PROSITE" id="PS50060">
    <property type="entry name" value="MAM_2"/>
    <property type="match status" value="5"/>
</dbReference>
<dbReference type="InParanoid" id="G1MQL3"/>
<evidence type="ECO:0000313" key="7">
    <source>
        <dbReference type="Proteomes" id="UP000001645"/>
    </source>
</evidence>
<dbReference type="AlphaFoldDB" id="G1MQL3"/>
<dbReference type="InterPro" id="IPR013320">
    <property type="entry name" value="ConA-like_dom_sf"/>
</dbReference>
<evidence type="ECO:0000256" key="2">
    <source>
        <dbReference type="PROSITE-ProRule" id="PRU00124"/>
    </source>
</evidence>
<feature type="disulfide bond" evidence="2">
    <location>
        <begin position="190"/>
        <end position="208"/>
    </location>
</feature>
<dbReference type="Pfam" id="PF00057">
    <property type="entry name" value="Ldl_recept_a"/>
    <property type="match status" value="2"/>
</dbReference>
<protein>
    <submittedName>
        <fullName evidence="6">MAM domain containing 4</fullName>
    </submittedName>
</protein>
<dbReference type="PRINTS" id="PR00261">
    <property type="entry name" value="LDLRECEPTOR"/>
</dbReference>
<dbReference type="InterPro" id="IPR002172">
    <property type="entry name" value="LDrepeatLR_classA_rpt"/>
</dbReference>
<dbReference type="Pfam" id="PF00629">
    <property type="entry name" value="MAM"/>
    <property type="match status" value="4"/>
</dbReference>
<reference evidence="6 7" key="1">
    <citation type="journal article" date="2010" name="PLoS Biol.">
        <title>Multi-platform next-generation sequencing of the domestic turkey (Meleagris gallopavo): genome assembly and analysis.</title>
        <authorList>
            <person name="Dalloul R.A."/>
            <person name="Long J.A."/>
            <person name="Zimin A.V."/>
            <person name="Aslam L."/>
            <person name="Beal K."/>
            <person name="Blomberg L.A."/>
            <person name="Bouffard P."/>
            <person name="Burt D.W."/>
            <person name="Crasta O."/>
            <person name="Crooijmans R.P."/>
            <person name="Cooper K."/>
            <person name="Coulombe R.A."/>
            <person name="De S."/>
            <person name="Delany M.E."/>
            <person name="Dodgson J.B."/>
            <person name="Dong J.J."/>
            <person name="Evans C."/>
            <person name="Frederickson K.M."/>
            <person name="Flicek P."/>
            <person name="Florea L."/>
            <person name="Folkerts O."/>
            <person name="Groenen M.A."/>
            <person name="Harkins T.T."/>
            <person name="Herrero J."/>
            <person name="Hoffmann S."/>
            <person name="Megens H.J."/>
            <person name="Jiang A."/>
            <person name="de Jong P."/>
            <person name="Kaiser P."/>
            <person name="Kim H."/>
            <person name="Kim K.W."/>
            <person name="Kim S."/>
            <person name="Langenberger D."/>
            <person name="Lee M.K."/>
            <person name="Lee T."/>
            <person name="Mane S."/>
            <person name="Marcais G."/>
            <person name="Marz M."/>
            <person name="McElroy A.P."/>
            <person name="Modise T."/>
            <person name="Nefedov M."/>
            <person name="Notredame C."/>
            <person name="Paton I.R."/>
            <person name="Payne W.S."/>
            <person name="Pertea G."/>
            <person name="Prickett D."/>
            <person name="Puiu D."/>
            <person name="Qioa D."/>
            <person name="Raineri E."/>
            <person name="Ruffier M."/>
            <person name="Salzberg S.L."/>
            <person name="Schatz M.C."/>
            <person name="Scheuring C."/>
            <person name="Schmidt C.J."/>
            <person name="Schroeder S."/>
            <person name="Searle S.M."/>
            <person name="Smith E.J."/>
            <person name="Smith J."/>
            <person name="Sonstegard T.S."/>
            <person name="Stadler P.F."/>
            <person name="Tafer H."/>
            <person name="Tu Z.J."/>
            <person name="Van Tassell C.P."/>
            <person name="Vilella A.J."/>
            <person name="Williams K.P."/>
            <person name="Yorke J.A."/>
            <person name="Zhang L."/>
            <person name="Zhang H.B."/>
            <person name="Zhang X."/>
            <person name="Zhang Y."/>
            <person name="Reed K.M."/>
        </authorList>
    </citation>
    <scope>NUCLEOTIDE SEQUENCE [LARGE SCALE GENOMIC DNA]</scope>
</reference>
<accession>G1MQL3</accession>
<dbReference type="GeneTree" id="ENSGT00940000162046"/>
<feature type="domain" description="MAM" evidence="5">
    <location>
        <begin position="812"/>
        <end position="979"/>
    </location>
</feature>
<gene>
    <name evidence="6" type="primary">MAMDC4</name>
</gene>
<dbReference type="PANTHER" id="PTHR23282:SF101">
    <property type="entry name" value="MAM DOMAIN-CONTAINING PROTEIN"/>
    <property type="match status" value="1"/>
</dbReference>
<keyword evidence="1 2" id="KW-1015">Disulfide bond</keyword>
<evidence type="ECO:0000256" key="1">
    <source>
        <dbReference type="ARBA" id="ARBA00023157"/>
    </source>
</evidence>
<dbReference type="SMART" id="SM00137">
    <property type="entry name" value="MAM"/>
    <property type="match status" value="4"/>
</dbReference>
<feature type="domain" description="MAM" evidence="5">
    <location>
        <begin position="339"/>
        <end position="488"/>
    </location>
</feature>
<dbReference type="CDD" id="cd00112">
    <property type="entry name" value="LDLa"/>
    <property type="match status" value="2"/>
</dbReference>
<dbReference type="SUPFAM" id="SSF49899">
    <property type="entry name" value="Concanavalin A-like lectins/glucanases"/>
    <property type="match status" value="5"/>
</dbReference>
<feature type="signal peptide" evidence="4">
    <location>
        <begin position="1"/>
        <end position="44"/>
    </location>
</feature>
<dbReference type="GO" id="GO:0016020">
    <property type="term" value="C:membrane"/>
    <property type="evidence" value="ECO:0007669"/>
    <property type="project" value="InterPro"/>
</dbReference>